<feature type="transmembrane region" description="Helical" evidence="1">
    <location>
        <begin position="17"/>
        <end position="42"/>
    </location>
</feature>
<evidence type="ECO:0000256" key="1">
    <source>
        <dbReference type="SAM" id="Phobius"/>
    </source>
</evidence>
<evidence type="ECO:0000313" key="3">
    <source>
        <dbReference type="Proteomes" id="UP000289340"/>
    </source>
</evidence>
<keyword evidence="3" id="KW-1185">Reference proteome</keyword>
<feature type="transmembrane region" description="Helical" evidence="1">
    <location>
        <begin position="90"/>
        <end position="119"/>
    </location>
</feature>
<dbReference type="EMBL" id="QZWG01000009">
    <property type="protein sequence ID" value="RZB91607.1"/>
    <property type="molecule type" value="Genomic_DNA"/>
</dbReference>
<comment type="caution">
    <text evidence="2">The sequence shown here is derived from an EMBL/GenBank/DDBJ whole genome shotgun (WGS) entry which is preliminary data.</text>
</comment>
<keyword evidence="1" id="KW-0472">Membrane</keyword>
<dbReference type="SMR" id="A0A445IZR8"/>
<gene>
    <name evidence="2" type="ORF">D0Y65_023837</name>
</gene>
<proteinExistence type="predicted"/>
<evidence type="ECO:0000313" key="2">
    <source>
        <dbReference type="EMBL" id="RZB91607.1"/>
    </source>
</evidence>
<dbReference type="Proteomes" id="UP000289340">
    <property type="component" value="Chromosome 9"/>
</dbReference>
<name>A0A445IZR8_GLYSO</name>
<protein>
    <submittedName>
        <fullName evidence="2">Uncharacterized protein</fullName>
    </submittedName>
</protein>
<keyword evidence="1" id="KW-0812">Transmembrane</keyword>
<reference evidence="2 3" key="1">
    <citation type="submission" date="2018-09" db="EMBL/GenBank/DDBJ databases">
        <title>A high-quality reference genome of wild soybean provides a powerful tool to mine soybean genomes.</title>
        <authorList>
            <person name="Xie M."/>
            <person name="Chung C.Y.L."/>
            <person name="Li M.-W."/>
            <person name="Wong F.-L."/>
            <person name="Chan T.-F."/>
            <person name="Lam H.-M."/>
        </authorList>
    </citation>
    <scope>NUCLEOTIDE SEQUENCE [LARGE SCALE GENOMIC DNA]</scope>
    <source>
        <strain evidence="3">cv. W05</strain>
        <tissue evidence="2">Hypocotyl of etiolated seedlings</tissue>
    </source>
</reference>
<sequence>MRSLPHFPLFFPLIAKFLFLFCFNVFVSFLTFLPSLMVFYFVCRTRCRVRKLLADFRIGKLITGNIHRLQDIYWLQVMCLIKCQDDIFRYIFLFLIGIFERSGCICFLLCITGLLFLFVL</sequence>
<keyword evidence="1" id="KW-1133">Transmembrane helix</keyword>
<organism evidence="2 3">
    <name type="scientific">Glycine soja</name>
    <name type="common">Wild soybean</name>
    <dbReference type="NCBI Taxonomy" id="3848"/>
    <lineage>
        <taxon>Eukaryota</taxon>
        <taxon>Viridiplantae</taxon>
        <taxon>Streptophyta</taxon>
        <taxon>Embryophyta</taxon>
        <taxon>Tracheophyta</taxon>
        <taxon>Spermatophyta</taxon>
        <taxon>Magnoliopsida</taxon>
        <taxon>eudicotyledons</taxon>
        <taxon>Gunneridae</taxon>
        <taxon>Pentapetalae</taxon>
        <taxon>rosids</taxon>
        <taxon>fabids</taxon>
        <taxon>Fabales</taxon>
        <taxon>Fabaceae</taxon>
        <taxon>Papilionoideae</taxon>
        <taxon>50 kb inversion clade</taxon>
        <taxon>NPAAA clade</taxon>
        <taxon>indigoferoid/millettioid clade</taxon>
        <taxon>Phaseoleae</taxon>
        <taxon>Glycine</taxon>
        <taxon>Glycine subgen. Soja</taxon>
    </lineage>
</organism>
<dbReference type="AlphaFoldDB" id="A0A445IZR8"/>
<accession>A0A445IZR8</accession>